<organism evidence="2 3">
    <name type="scientific">Hypsibius exemplaris</name>
    <name type="common">Freshwater tardigrade</name>
    <dbReference type="NCBI Taxonomy" id="2072580"/>
    <lineage>
        <taxon>Eukaryota</taxon>
        <taxon>Metazoa</taxon>
        <taxon>Ecdysozoa</taxon>
        <taxon>Tardigrada</taxon>
        <taxon>Eutardigrada</taxon>
        <taxon>Parachela</taxon>
        <taxon>Hypsibioidea</taxon>
        <taxon>Hypsibiidae</taxon>
        <taxon>Hypsibius</taxon>
    </lineage>
</organism>
<protein>
    <recommendedName>
        <fullName evidence="1">Bulb-type lectin domain-containing protein</fullName>
    </recommendedName>
</protein>
<dbReference type="InterPro" id="IPR036426">
    <property type="entry name" value="Bulb-type_lectin_dom_sf"/>
</dbReference>
<accession>A0A1W0WQC5</accession>
<evidence type="ECO:0000313" key="2">
    <source>
        <dbReference type="EMBL" id="OQV17410.1"/>
    </source>
</evidence>
<evidence type="ECO:0000259" key="1">
    <source>
        <dbReference type="PROSITE" id="PS50927"/>
    </source>
</evidence>
<comment type="caution">
    <text evidence="2">The sequence shown here is derived from an EMBL/GenBank/DDBJ whole genome shotgun (WGS) entry which is preliminary data.</text>
</comment>
<dbReference type="Proteomes" id="UP000192578">
    <property type="component" value="Unassembled WGS sequence"/>
</dbReference>
<reference evidence="3" key="1">
    <citation type="submission" date="2017-01" db="EMBL/GenBank/DDBJ databases">
        <title>Comparative genomics of anhydrobiosis in the tardigrade Hypsibius dujardini.</title>
        <authorList>
            <person name="Yoshida Y."/>
            <person name="Koutsovoulos G."/>
            <person name="Laetsch D."/>
            <person name="Stevens L."/>
            <person name="Kumar S."/>
            <person name="Horikawa D."/>
            <person name="Ishino K."/>
            <person name="Komine S."/>
            <person name="Tomita M."/>
            <person name="Blaxter M."/>
            <person name="Arakawa K."/>
        </authorList>
    </citation>
    <scope>NUCLEOTIDE SEQUENCE [LARGE SCALE GENOMIC DNA]</scope>
    <source>
        <strain evidence="3">Z151</strain>
    </source>
</reference>
<dbReference type="Gene3D" id="2.90.10.10">
    <property type="entry name" value="Bulb-type lectin domain"/>
    <property type="match status" value="1"/>
</dbReference>
<proteinExistence type="predicted"/>
<evidence type="ECO:0000313" key="3">
    <source>
        <dbReference type="Proteomes" id="UP000192578"/>
    </source>
</evidence>
<dbReference type="SUPFAM" id="SSF51110">
    <property type="entry name" value="alpha-D-mannose-specific plant lectins"/>
    <property type="match status" value="1"/>
</dbReference>
<dbReference type="PROSITE" id="PS50927">
    <property type="entry name" value="BULB_LECTIN"/>
    <property type="match status" value="1"/>
</dbReference>
<name>A0A1W0WQC5_HYPEX</name>
<sequence length="271" mass="30103">MRSWFRSGRALSRLHVEQKLLQPAHRRGAYVHCTLITGNLLKSNTIRLGSTEICGLSEQSVITSPVNFRDNDWVTRYMILMQPLLTSDDVDDDSDAITTRLNCRKLCIHTPKCSAYHWVMHDGKYACELRQGSVAKIHALSVLNYTGQMACWLASFDPAAVITTTEVTISTTTTDESLTDDDTTAACCHPGDSPYICRGGYLRSGQSLFSSKRTFKLTLQNDGNLMVYRLDGGAEIPTWASGTFIMYEKSRSVHVLLNGDVLLINARGEAV</sequence>
<dbReference type="AlphaFoldDB" id="A0A1W0WQC5"/>
<dbReference type="InterPro" id="IPR001480">
    <property type="entry name" value="Bulb-type_lectin_dom"/>
</dbReference>
<feature type="domain" description="Bulb-type lectin" evidence="1">
    <location>
        <begin position="193"/>
        <end position="271"/>
    </location>
</feature>
<keyword evidence="3" id="KW-1185">Reference proteome</keyword>
<gene>
    <name evidence="2" type="ORF">BV898_08513</name>
</gene>
<dbReference type="EMBL" id="MTYJ01000061">
    <property type="protein sequence ID" value="OQV17410.1"/>
    <property type="molecule type" value="Genomic_DNA"/>
</dbReference>